<dbReference type="SUPFAM" id="SSF52047">
    <property type="entry name" value="RNI-like"/>
    <property type="match status" value="1"/>
</dbReference>
<feature type="domain" description="F-box" evidence="1">
    <location>
        <begin position="17"/>
        <end position="72"/>
    </location>
</feature>
<dbReference type="InterPro" id="IPR036047">
    <property type="entry name" value="F-box-like_dom_sf"/>
</dbReference>
<evidence type="ECO:0000313" key="3">
    <source>
        <dbReference type="Proteomes" id="UP001373714"/>
    </source>
</evidence>
<evidence type="ECO:0000313" key="2">
    <source>
        <dbReference type="EMBL" id="KAK6342060.1"/>
    </source>
</evidence>
<proteinExistence type="predicted"/>
<dbReference type="AlphaFoldDB" id="A0AAV9UMF2"/>
<evidence type="ECO:0000259" key="1">
    <source>
        <dbReference type="Pfam" id="PF12937"/>
    </source>
</evidence>
<dbReference type="InterPro" id="IPR001810">
    <property type="entry name" value="F-box_dom"/>
</dbReference>
<dbReference type="SUPFAM" id="SSF81383">
    <property type="entry name" value="F-box domain"/>
    <property type="match status" value="1"/>
</dbReference>
<dbReference type="InterPro" id="IPR032675">
    <property type="entry name" value="LRR_dom_sf"/>
</dbReference>
<sequence length="507" mass="58190">MPLLSEEQTSTPNSYFPSLPTEILRQIFLRNLCPAEDGNYEMHRFDGREAFRLIRVCRRFHIVVSDIWYSHCDVSLCTGLLDVSLVYPGYFVKAGLSRKRVYPDTQGYLVAFNRFTRQREPYGLSGSVDLPSKGSEFLDTKDRFELYKARGHDVRMLSFSHSRVIWDTINTPPGPRGPEIKLLPNDHFFIIDPDLPGFTTPFTAAFPNLTTITIKDNSKQQSGFKPEQILACVTNILSSCLCLRHLELSLALTFTIALSLEEEIESLPSVSTSPVQLETLSLYLHILSGRNDVPFPGIWLLTALTHLLPASVKGLRSLNFNSPRFTPIGYQFGLDRLQENDSLKQADIEKHFNPSGRVIPLPALQYLKISADRGCINVFDAFMNASRDTLERLDIDYILYSHQTHRQIRYINHLLQKFSNIQTLRLNCRSPQHLNKGWQLINNIAHSIKDIKNVTLFTIFRGGDTEDGFRNELRMDLGRTIEFYDMSIDESPFLIYGKFMRIELRLR</sequence>
<gene>
    <name evidence="2" type="ORF">TWF730_001542</name>
</gene>
<dbReference type="Pfam" id="PF12937">
    <property type="entry name" value="F-box-like"/>
    <property type="match status" value="1"/>
</dbReference>
<comment type="caution">
    <text evidence="2">The sequence shown here is derived from an EMBL/GenBank/DDBJ whole genome shotgun (WGS) entry which is preliminary data.</text>
</comment>
<dbReference type="EMBL" id="JAVHNS010000010">
    <property type="protein sequence ID" value="KAK6342060.1"/>
    <property type="molecule type" value="Genomic_DNA"/>
</dbReference>
<protein>
    <recommendedName>
        <fullName evidence="1">F-box domain-containing protein</fullName>
    </recommendedName>
</protein>
<accession>A0AAV9UMF2</accession>
<dbReference type="Gene3D" id="3.80.10.10">
    <property type="entry name" value="Ribonuclease Inhibitor"/>
    <property type="match status" value="1"/>
</dbReference>
<reference evidence="2 3" key="1">
    <citation type="submission" date="2019-10" db="EMBL/GenBank/DDBJ databases">
        <authorList>
            <person name="Palmer J.M."/>
        </authorList>
    </citation>
    <scope>NUCLEOTIDE SEQUENCE [LARGE SCALE GENOMIC DNA]</scope>
    <source>
        <strain evidence="2 3">TWF730</strain>
    </source>
</reference>
<organism evidence="2 3">
    <name type="scientific">Orbilia blumenaviensis</name>
    <dbReference type="NCBI Taxonomy" id="1796055"/>
    <lineage>
        <taxon>Eukaryota</taxon>
        <taxon>Fungi</taxon>
        <taxon>Dikarya</taxon>
        <taxon>Ascomycota</taxon>
        <taxon>Pezizomycotina</taxon>
        <taxon>Orbiliomycetes</taxon>
        <taxon>Orbiliales</taxon>
        <taxon>Orbiliaceae</taxon>
        <taxon>Orbilia</taxon>
    </lineage>
</organism>
<dbReference type="Proteomes" id="UP001373714">
    <property type="component" value="Unassembled WGS sequence"/>
</dbReference>
<name>A0AAV9UMF2_9PEZI</name>
<keyword evidence="3" id="KW-1185">Reference proteome</keyword>